<evidence type="ECO:0000313" key="2">
    <source>
        <dbReference type="EnsemblPlants" id="ONIVA07G08330.3"/>
    </source>
</evidence>
<dbReference type="AlphaFoldDB" id="A0A0E0HYZ3"/>
<feature type="region of interest" description="Disordered" evidence="1">
    <location>
        <begin position="1"/>
        <end position="22"/>
    </location>
</feature>
<name>A0A0E0HYZ3_ORYNI</name>
<organism evidence="2">
    <name type="scientific">Oryza nivara</name>
    <name type="common">Indian wild rice</name>
    <name type="synonym">Oryza sativa f. spontanea</name>
    <dbReference type="NCBI Taxonomy" id="4536"/>
    <lineage>
        <taxon>Eukaryota</taxon>
        <taxon>Viridiplantae</taxon>
        <taxon>Streptophyta</taxon>
        <taxon>Embryophyta</taxon>
        <taxon>Tracheophyta</taxon>
        <taxon>Spermatophyta</taxon>
        <taxon>Magnoliopsida</taxon>
        <taxon>Liliopsida</taxon>
        <taxon>Poales</taxon>
        <taxon>Poaceae</taxon>
        <taxon>BOP clade</taxon>
        <taxon>Oryzoideae</taxon>
        <taxon>Oryzeae</taxon>
        <taxon>Oryzinae</taxon>
        <taxon>Oryza</taxon>
    </lineage>
</organism>
<dbReference type="HOGENOM" id="CLU_1629712_0_0_1"/>
<reference evidence="2" key="1">
    <citation type="submission" date="2015-04" db="UniProtKB">
        <authorList>
            <consortium name="EnsemblPlants"/>
        </authorList>
    </citation>
    <scope>IDENTIFICATION</scope>
    <source>
        <strain evidence="2">SL10</strain>
    </source>
</reference>
<dbReference type="Gramene" id="ONIVA07G08330.2">
    <property type="protein sequence ID" value="ONIVA07G08330.2"/>
    <property type="gene ID" value="ONIVA07G08330"/>
</dbReference>
<dbReference type="OMA" id="CVCTAPR"/>
<dbReference type="EnsemblPlants" id="ONIVA07G08330.1">
    <property type="protein sequence ID" value="ONIVA07G08330.1"/>
    <property type="gene ID" value="ONIVA07G08330"/>
</dbReference>
<feature type="region of interest" description="Disordered" evidence="1">
    <location>
        <begin position="107"/>
        <end position="154"/>
    </location>
</feature>
<dbReference type="Gramene" id="ONIVA07G08330.1">
    <property type="protein sequence ID" value="ONIVA07G08330.1"/>
    <property type="gene ID" value="ONIVA07G08330"/>
</dbReference>
<evidence type="ECO:0000313" key="3">
    <source>
        <dbReference type="Proteomes" id="UP000006591"/>
    </source>
</evidence>
<dbReference type="Gramene" id="ONIVA07G08330.3">
    <property type="protein sequence ID" value="ONIVA07G08330.3"/>
    <property type="gene ID" value="ONIVA07G08330"/>
</dbReference>
<feature type="compositionally biased region" description="Low complexity" evidence="1">
    <location>
        <begin position="9"/>
        <end position="19"/>
    </location>
</feature>
<evidence type="ECO:0000256" key="1">
    <source>
        <dbReference type="SAM" id="MobiDB-lite"/>
    </source>
</evidence>
<reference evidence="2" key="2">
    <citation type="submission" date="2018-04" db="EMBL/GenBank/DDBJ databases">
        <title>OnivRS2 (Oryza nivara Reference Sequence Version 2).</title>
        <authorList>
            <person name="Zhang J."/>
            <person name="Kudrna D."/>
            <person name="Lee S."/>
            <person name="Talag J."/>
            <person name="Rajasekar S."/>
            <person name="Welchert J."/>
            <person name="Hsing Y.-I."/>
            <person name="Wing R.A."/>
        </authorList>
    </citation>
    <scope>NUCLEOTIDE SEQUENCE [LARGE SCALE GENOMIC DNA]</scope>
    <source>
        <strain evidence="2">SL10</strain>
    </source>
</reference>
<accession>A0A0E0HYZ3</accession>
<proteinExistence type="predicted"/>
<keyword evidence="3" id="KW-1185">Reference proteome</keyword>
<dbReference type="Proteomes" id="UP000006591">
    <property type="component" value="Chromosome 7"/>
</dbReference>
<sequence length="163" mass="17612">MRENGTNHLSTPPLLLPTPRAGDAIPAPASSAAALRARAARRPLNAVRQRCPPRARSAAALPAPPRWLSLAASRRCRIPAVRAPSIHRRLVSVKPLRPCVCTAPRRRSHAVRPPSIPRRLVSVDPHQPSAGTGSPAVRPRRHRDSSLPPSQTHLDHVFLAAPV</sequence>
<protein>
    <submittedName>
        <fullName evidence="2">Uncharacterized protein</fullName>
    </submittedName>
</protein>
<dbReference type="EnsemblPlants" id="ONIVA07G08330.3">
    <property type="protein sequence ID" value="ONIVA07G08330.3"/>
    <property type="gene ID" value="ONIVA07G08330"/>
</dbReference>
<dbReference type="EnsemblPlants" id="ONIVA07G08330.2">
    <property type="protein sequence ID" value="ONIVA07G08330.2"/>
    <property type="gene ID" value="ONIVA07G08330"/>
</dbReference>